<sequence length="112" mass="13057">MEPICLFPVSGIILRTCFRLFADSDVAFVFLADKLARFCHHIGKALPKAWQNFAKGMAKRWQSNLLACCVLARIVQRYHHKGEEILGRFCRRIHYFVNFHSSNKNFPFPNTK</sequence>
<accession>A0A3E4R6R9</accession>
<protein>
    <submittedName>
        <fullName evidence="1">Uncharacterized protein</fullName>
    </submittedName>
</protein>
<dbReference type="Proteomes" id="UP000260795">
    <property type="component" value="Unassembled WGS sequence"/>
</dbReference>
<dbReference type="EMBL" id="QSRK01000007">
    <property type="protein sequence ID" value="RGL15591.1"/>
    <property type="molecule type" value="Genomic_DNA"/>
</dbReference>
<comment type="caution">
    <text evidence="1">The sequence shown here is derived from an EMBL/GenBank/DDBJ whole genome shotgun (WGS) entry which is preliminary data.</text>
</comment>
<evidence type="ECO:0000313" key="1">
    <source>
        <dbReference type="EMBL" id="RGL15591.1"/>
    </source>
</evidence>
<evidence type="ECO:0000313" key="2">
    <source>
        <dbReference type="Proteomes" id="UP000260795"/>
    </source>
</evidence>
<gene>
    <name evidence="1" type="ORF">DXC80_06335</name>
</gene>
<organism evidence="1 2">
    <name type="scientific">Bacteroides uniformis</name>
    <dbReference type="NCBI Taxonomy" id="820"/>
    <lineage>
        <taxon>Bacteria</taxon>
        <taxon>Pseudomonadati</taxon>
        <taxon>Bacteroidota</taxon>
        <taxon>Bacteroidia</taxon>
        <taxon>Bacteroidales</taxon>
        <taxon>Bacteroidaceae</taxon>
        <taxon>Bacteroides</taxon>
    </lineage>
</organism>
<name>A0A3E4R6R9_BACUN</name>
<dbReference type="AlphaFoldDB" id="A0A3E4R6R9"/>
<proteinExistence type="predicted"/>
<reference evidence="1 2" key="1">
    <citation type="submission" date="2018-08" db="EMBL/GenBank/DDBJ databases">
        <title>A genome reference for cultivated species of the human gut microbiota.</title>
        <authorList>
            <person name="Zou Y."/>
            <person name="Xue W."/>
            <person name="Luo G."/>
        </authorList>
    </citation>
    <scope>NUCLEOTIDE SEQUENCE [LARGE SCALE GENOMIC DNA]</scope>
    <source>
        <strain evidence="1 2">TF08-13</strain>
    </source>
</reference>